<name>V6LGN3_9EUKA</name>
<gene>
    <name evidence="2" type="ORF">SS50377_16746</name>
    <name evidence="3" type="ORF">SS50377_21034</name>
</gene>
<evidence type="ECO:0000313" key="4">
    <source>
        <dbReference type="Proteomes" id="UP000018208"/>
    </source>
</evidence>
<dbReference type="EMBL" id="AUWU02000001">
    <property type="protein sequence ID" value="KAH0577680.1"/>
    <property type="molecule type" value="Genomic_DNA"/>
</dbReference>
<reference evidence="3" key="2">
    <citation type="submission" date="2020-12" db="EMBL/GenBank/DDBJ databases">
        <title>New Spironucleus salmonicida genome in near-complete chromosomes.</title>
        <authorList>
            <person name="Xu F."/>
            <person name="Kurt Z."/>
            <person name="Jimenez-Gonzalez A."/>
            <person name="Astvaldsson A."/>
            <person name="Andersson J.O."/>
            <person name="Svard S.G."/>
        </authorList>
    </citation>
    <scope>NUCLEOTIDE SEQUENCE</scope>
    <source>
        <strain evidence="3">ATCC 50377</strain>
    </source>
</reference>
<dbReference type="EMBL" id="KI546135">
    <property type="protein sequence ID" value="EST43695.1"/>
    <property type="molecule type" value="Genomic_DNA"/>
</dbReference>
<feature type="compositionally biased region" description="Polar residues" evidence="1">
    <location>
        <begin position="7"/>
        <end position="16"/>
    </location>
</feature>
<keyword evidence="4" id="KW-1185">Reference proteome</keyword>
<reference evidence="2 3" key="1">
    <citation type="journal article" date="2014" name="PLoS Genet.">
        <title>The Genome of Spironucleus salmonicida Highlights a Fish Pathogen Adapted to Fluctuating Environments.</title>
        <authorList>
            <person name="Xu F."/>
            <person name="Jerlstrom-Hultqvist J."/>
            <person name="Einarsson E."/>
            <person name="Astvaldsson A."/>
            <person name="Svard S.G."/>
            <person name="Andersson J.O."/>
        </authorList>
    </citation>
    <scope>NUCLEOTIDE SEQUENCE</scope>
    <source>
        <strain evidence="3">ATCC 50377</strain>
    </source>
</reference>
<feature type="region of interest" description="Disordered" evidence="1">
    <location>
        <begin position="1"/>
        <end position="31"/>
    </location>
</feature>
<organism evidence="2">
    <name type="scientific">Spironucleus salmonicida</name>
    <dbReference type="NCBI Taxonomy" id="348837"/>
    <lineage>
        <taxon>Eukaryota</taxon>
        <taxon>Metamonada</taxon>
        <taxon>Diplomonadida</taxon>
        <taxon>Hexamitidae</taxon>
        <taxon>Hexamitinae</taxon>
        <taxon>Spironucleus</taxon>
    </lineage>
</organism>
<evidence type="ECO:0000313" key="3">
    <source>
        <dbReference type="EMBL" id="KAH0577680.1"/>
    </source>
</evidence>
<accession>V6LGN3</accession>
<sequence>MKHLPKINTSRTSSPLKKSKKQSIWPKNQSQPTLREMMKSEAVEYLLEKNPLSDIHDVLSVKKLTDKEVDNLQQNIRNIRVLTDSQLEKIICLKKQRLQRQEQVHELEYDCEQIEAYIASLDIVCNDIEVKVENDTKNPTFTVQKYETLQQQHTLKLTDEFTNLFDQIRFEMLCFEVHNKSKKILSQGVFAQQIRQFNQLFKLKPNKEKLKTLLHITTYGQFFDENFSFANCAPLLQIYMIIQAENTENVRKMEMFRKIFQSIFKFAEQFLDEYHIDLVRMPIIERIMSQHELTIFSSQTVSQLIAKIHLAKGTLNTCVQQLKSSYFSQKEFDVDDLDVIKKYVQYIQNESIMHVDRAHEFERECTDLQYKSQESEGKFQLRSAELNLIKDQFEQKIEYMAQQLSKLTQETLYVAQPIKLFTDPMLIDSKNAQYIILQQFEGVSNQQIQYEIANQSALIIQQAINNHLNLNKNKKVEVPVLVILKTIDDQISSLIDQFNKAYDKNPQYVTVARREILQAHAKALHDTKMQSFLGTDKKQYVEKVIDKTTLVKYANKTFVQSKKMTKAKIEVEKQIKLNAQIIPPTFYD</sequence>
<evidence type="ECO:0000256" key="1">
    <source>
        <dbReference type="SAM" id="MobiDB-lite"/>
    </source>
</evidence>
<protein>
    <submittedName>
        <fullName evidence="2">Uncharacterized protein</fullName>
    </submittedName>
</protein>
<evidence type="ECO:0000313" key="2">
    <source>
        <dbReference type="EMBL" id="EST43695.1"/>
    </source>
</evidence>
<dbReference type="Proteomes" id="UP000018208">
    <property type="component" value="Unassembled WGS sequence"/>
</dbReference>
<proteinExistence type="predicted"/>
<dbReference type="VEuPathDB" id="GiardiaDB:SS50377_21034"/>
<dbReference type="AlphaFoldDB" id="V6LGN3"/>